<comment type="caution">
    <text evidence="1">The sequence shown here is derived from an EMBL/GenBank/DDBJ whole genome shotgun (WGS) entry which is preliminary data.</text>
</comment>
<proteinExistence type="predicted"/>
<dbReference type="AlphaFoldDB" id="A0A438J795"/>
<name>A0A438J795_VITVI</name>
<dbReference type="EMBL" id="QGNW01000059">
    <property type="protein sequence ID" value="RVX04832.1"/>
    <property type="molecule type" value="Genomic_DNA"/>
</dbReference>
<organism evidence="1 2">
    <name type="scientific">Vitis vinifera</name>
    <name type="common">Grape</name>
    <dbReference type="NCBI Taxonomy" id="29760"/>
    <lineage>
        <taxon>Eukaryota</taxon>
        <taxon>Viridiplantae</taxon>
        <taxon>Streptophyta</taxon>
        <taxon>Embryophyta</taxon>
        <taxon>Tracheophyta</taxon>
        <taxon>Spermatophyta</taxon>
        <taxon>Magnoliopsida</taxon>
        <taxon>eudicotyledons</taxon>
        <taxon>Gunneridae</taxon>
        <taxon>Pentapetalae</taxon>
        <taxon>rosids</taxon>
        <taxon>Vitales</taxon>
        <taxon>Vitaceae</taxon>
        <taxon>Viteae</taxon>
        <taxon>Vitis</taxon>
    </lineage>
</organism>
<reference evidence="1 2" key="1">
    <citation type="journal article" date="2018" name="PLoS Genet.">
        <title>Population sequencing reveals clonal diversity and ancestral inbreeding in the grapevine cultivar Chardonnay.</title>
        <authorList>
            <person name="Roach M.J."/>
            <person name="Johnson D.L."/>
            <person name="Bohlmann J."/>
            <person name="van Vuuren H.J."/>
            <person name="Jones S.J."/>
            <person name="Pretorius I.S."/>
            <person name="Schmidt S.A."/>
            <person name="Borneman A.R."/>
        </authorList>
    </citation>
    <scope>NUCLEOTIDE SEQUENCE [LARGE SCALE GENOMIC DNA]</scope>
    <source>
        <strain evidence="2">cv. Chardonnay</strain>
        <tissue evidence="1">Leaf</tissue>
    </source>
</reference>
<gene>
    <name evidence="1" type="ORF">CK203_024974</name>
</gene>
<protein>
    <submittedName>
        <fullName evidence="1">Uncharacterized protein</fullName>
    </submittedName>
</protein>
<accession>A0A438J795</accession>
<evidence type="ECO:0000313" key="1">
    <source>
        <dbReference type="EMBL" id="RVX04832.1"/>
    </source>
</evidence>
<sequence length="96" mass="11006">MEVIRAHQISLLPCKPNILPSLVRYSIWVFCHHLSMICWPIRAYTPSEEATPTEQAIPSEEAIPTKQLCLMRRLLQQRSRLLSRALGDHSRAIVST</sequence>
<dbReference type="Proteomes" id="UP000288805">
    <property type="component" value="Unassembled WGS sequence"/>
</dbReference>
<evidence type="ECO:0000313" key="2">
    <source>
        <dbReference type="Proteomes" id="UP000288805"/>
    </source>
</evidence>